<comment type="similarity">
    <text evidence="2">In the C-terminal section; belongs to the trehalose phosphatase family.</text>
</comment>
<proteinExistence type="inferred from homology"/>
<protein>
    <submittedName>
        <fullName evidence="4">Trehalose-phosphatase</fullName>
    </submittedName>
</protein>
<dbReference type="NCBIfam" id="TIGR00685">
    <property type="entry name" value="T6PP"/>
    <property type="match status" value="1"/>
</dbReference>
<name>W4FYK0_APHAT</name>
<dbReference type="NCBIfam" id="TIGR01484">
    <property type="entry name" value="HAD-SF-IIB"/>
    <property type="match status" value="1"/>
</dbReference>
<keyword evidence="3" id="KW-0812">Transmembrane</keyword>
<dbReference type="InterPro" id="IPR036412">
    <property type="entry name" value="HAD-like_sf"/>
</dbReference>
<dbReference type="SUPFAM" id="SSF53756">
    <property type="entry name" value="UDP-Glycosyltransferase/glycogen phosphorylase"/>
    <property type="match status" value="1"/>
</dbReference>
<dbReference type="Gene3D" id="3.40.50.2000">
    <property type="entry name" value="Glycogen Phosphorylase B"/>
    <property type="match status" value="2"/>
</dbReference>
<accession>W4FYK0</accession>
<comment type="similarity">
    <text evidence="1">In the N-terminal section; belongs to the glycosyltransferase 20 family.</text>
</comment>
<evidence type="ECO:0000313" key="4">
    <source>
        <dbReference type="EMBL" id="ETV71758.1"/>
    </source>
</evidence>
<dbReference type="RefSeq" id="XP_009838607.1">
    <property type="nucleotide sequence ID" value="XM_009840305.1"/>
</dbReference>
<keyword evidence="3" id="KW-1133">Transmembrane helix</keyword>
<reference evidence="4" key="1">
    <citation type="submission" date="2013-12" db="EMBL/GenBank/DDBJ databases">
        <title>The Genome Sequence of Aphanomyces astaci APO3.</title>
        <authorList>
            <consortium name="The Broad Institute Genomics Platform"/>
            <person name="Russ C."/>
            <person name="Tyler B."/>
            <person name="van West P."/>
            <person name="Dieguez-Uribeondo J."/>
            <person name="Young S.K."/>
            <person name="Zeng Q."/>
            <person name="Gargeya S."/>
            <person name="Fitzgerald M."/>
            <person name="Abouelleil A."/>
            <person name="Alvarado L."/>
            <person name="Chapman S.B."/>
            <person name="Gainer-Dewar J."/>
            <person name="Goldberg J."/>
            <person name="Griggs A."/>
            <person name="Gujja S."/>
            <person name="Hansen M."/>
            <person name="Howarth C."/>
            <person name="Imamovic A."/>
            <person name="Ireland A."/>
            <person name="Larimer J."/>
            <person name="McCowan C."/>
            <person name="Murphy C."/>
            <person name="Pearson M."/>
            <person name="Poon T.W."/>
            <person name="Priest M."/>
            <person name="Roberts A."/>
            <person name="Saif S."/>
            <person name="Shea T."/>
            <person name="Sykes S."/>
            <person name="Wortman J."/>
            <person name="Nusbaum C."/>
            <person name="Birren B."/>
        </authorList>
    </citation>
    <scope>NUCLEOTIDE SEQUENCE [LARGE SCALE GENOMIC DNA]</scope>
    <source>
        <strain evidence="4">APO3</strain>
    </source>
</reference>
<dbReference type="PANTHER" id="PTHR10788">
    <property type="entry name" value="TREHALOSE-6-PHOSPHATE SYNTHASE"/>
    <property type="match status" value="1"/>
</dbReference>
<dbReference type="GO" id="GO:0005829">
    <property type="term" value="C:cytosol"/>
    <property type="evidence" value="ECO:0007669"/>
    <property type="project" value="TreeGrafter"/>
</dbReference>
<dbReference type="Gene3D" id="3.40.50.1000">
    <property type="entry name" value="HAD superfamily/HAD-like"/>
    <property type="match status" value="1"/>
</dbReference>
<evidence type="ECO:0000256" key="2">
    <source>
        <dbReference type="ARBA" id="ARBA00006330"/>
    </source>
</evidence>
<dbReference type="Gene3D" id="3.30.70.1020">
    <property type="entry name" value="Trehalose-6-phosphate phosphatase related protein, domain 2"/>
    <property type="match status" value="1"/>
</dbReference>
<organism evidence="4">
    <name type="scientific">Aphanomyces astaci</name>
    <name type="common">Crayfish plague agent</name>
    <dbReference type="NCBI Taxonomy" id="112090"/>
    <lineage>
        <taxon>Eukaryota</taxon>
        <taxon>Sar</taxon>
        <taxon>Stramenopiles</taxon>
        <taxon>Oomycota</taxon>
        <taxon>Saprolegniomycetes</taxon>
        <taxon>Saprolegniales</taxon>
        <taxon>Verrucalvaceae</taxon>
        <taxon>Aphanomyces</taxon>
    </lineage>
</organism>
<evidence type="ECO:0000256" key="3">
    <source>
        <dbReference type="SAM" id="Phobius"/>
    </source>
</evidence>
<dbReference type="GO" id="GO:0005992">
    <property type="term" value="P:trehalose biosynthetic process"/>
    <property type="evidence" value="ECO:0007669"/>
    <property type="project" value="InterPro"/>
</dbReference>
<dbReference type="InterPro" id="IPR001830">
    <property type="entry name" value="Glyco_trans_20"/>
</dbReference>
<dbReference type="InterPro" id="IPR023214">
    <property type="entry name" value="HAD_sf"/>
</dbReference>
<dbReference type="PANTHER" id="PTHR10788:SF94">
    <property type="entry name" value="ALPHA,ALPHA-TREHALOSE-PHOSPHATE SYNTHASE [UDP-FORMING] 5"/>
    <property type="match status" value="1"/>
</dbReference>
<dbReference type="AlphaFoldDB" id="W4FYK0"/>
<evidence type="ECO:0000256" key="1">
    <source>
        <dbReference type="ARBA" id="ARBA00005409"/>
    </source>
</evidence>
<dbReference type="InterPro" id="IPR003337">
    <property type="entry name" value="Trehalose_PPase"/>
</dbReference>
<dbReference type="EMBL" id="KI913157">
    <property type="protein sequence ID" value="ETV71758.1"/>
    <property type="molecule type" value="Genomic_DNA"/>
</dbReference>
<dbReference type="InterPro" id="IPR006379">
    <property type="entry name" value="HAD-SF_hydro_IIB"/>
</dbReference>
<dbReference type="STRING" id="112090.W4FYK0"/>
<sequence>MSMVHHPSQLPVLVASNHLPVLLERREDGKYAATWRGDRLLASTMAFSHRDLFRPSRRKVRFLGRVELEVSLQDQPAVNEACAAISCIPVFPSAETDVATYDAFCSGPLRAVFHNMVHPSTLNPPSHVQENADPWPAFLAMNKDFAVAISKAYATGDILWLQDFDLVMVPHFLARLVRPMTVPSTVGLFIHVPFPSKSVLSTLSHDRDILRSMLTVHHVGFHIYEHARHFLDACEALIRTPPPSMIQGQLVVHHNGKQVHITCAQLTVDAARVERDLASNDSVRDEIIRWRQLHKLIFAAVDVVDELHGIPHKVVAFHQFLKKRPEYASRVLLVQVGVVTSTLGSTQHAQEVRRLVDDINAQYPTPVIVFDVRNDRMPTVDRIALWRVAEVFVSTVFAEGLNTCPFEYLVTHRNATGLAILSQFAVARRILHGATIVNPWNIHSIATAMEATVHMSLKEKEFRRDCDVLSIASHTPTRWAATILSDIAAAASAPPKKLDVLTKPLTVEHLLDLYYKSRGRRIFFFDYYRTLAPDVSSDFGIVWPDVPVDVLSSLEQLCRDPRNTVFVVSGCNCELLSDKFGSVPGLGLVAEHGYFIRWAMLGRAARINKPWELYGDVFRVNASCGKWREKAEAIMLMYVDRTNGAALEMRRSSILFRYASADYGFGLLQARELLHQLTAAFDGWPLSVIQGKDYIEVRPEGLGKGKIVKQILHKLHMDSIKSDEHPASSSHHGAIDFVWTMGDDVADELMFDAAHDCGHAFNIAHVLTCTVGHKSSQAQYFVSDHVQVVSVLASVRAALTKTSRYRSVGDMQSILAKHVLHHAPHVTYNTSSQLDQPISSCPILARKPSAKALRLRGLAPVLEEDQSGRSVDTSMPPPVPAADSRLIKWMALLLVLSLSSRHLRTWYAGSKWKVTAAGLVLLSVVGGYWYSAAAKRRWWRS</sequence>
<dbReference type="FunFam" id="3.40.50.1000:FF:000052">
    <property type="entry name" value="Alpha,alpha-trehalose-phosphate synthase [UDP-forming] 6"/>
    <property type="match status" value="1"/>
</dbReference>
<gene>
    <name evidence="4" type="ORF">H257_12919</name>
</gene>
<dbReference type="OrthoDB" id="755951at2759"/>
<keyword evidence="3" id="KW-0472">Membrane</keyword>
<dbReference type="SUPFAM" id="SSF56784">
    <property type="entry name" value="HAD-like"/>
    <property type="match status" value="1"/>
</dbReference>
<dbReference type="Pfam" id="PF02358">
    <property type="entry name" value="Trehalose_PPase"/>
    <property type="match status" value="1"/>
</dbReference>
<dbReference type="Pfam" id="PF00982">
    <property type="entry name" value="Glyco_transf_20"/>
    <property type="match status" value="1"/>
</dbReference>
<dbReference type="GeneID" id="20814915"/>
<dbReference type="VEuPathDB" id="FungiDB:H257_12919"/>
<dbReference type="GO" id="GO:0004805">
    <property type="term" value="F:trehalose-phosphatase activity"/>
    <property type="evidence" value="ECO:0007669"/>
    <property type="project" value="TreeGrafter"/>
</dbReference>
<feature type="transmembrane region" description="Helical" evidence="3">
    <location>
        <begin position="915"/>
        <end position="932"/>
    </location>
</feature>